<dbReference type="PANTHER" id="PTHR23248">
    <property type="entry name" value="PHOSPHOLIPID SCRAMBLASE-RELATED"/>
    <property type="match status" value="1"/>
</dbReference>
<dbReference type="InterPro" id="IPR005552">
    <property type="entry name" value="Scramblase"/>
</dbReference>
<dbReference type="EMBL" id="CDMY01000219">
    <property type="protein sequence ID" value="CEL94424.1"/>
    <property type="molecule type" value="Genomic_DNA"/>
</dbReference>
<dbReference type="Pfam" id="PF03803">
    <property type="entry name" value="Scramblase"/>
    <property type="match status" value="1"/>
</dbReference>
<evidence type="ECO:0000313" key="4">
    <source>
        <dbReference type="Proteomes" id="UP000041254"/>
    </source>
</evidence>
<name>A0A0G4EEK3_VITBC</name>
<keyword evidence="4" id="KW-1185">Reference proteome</keyword>
<gene>
    <name evidence="3" type="ORF">Vbra_2039</name>
</gene>
<proteinExistence type="inferred from homology"/>
<evidence type="ECO:0000256" key="1">
    <source>
        <dbReference type="ARBA" id="ARBA00005350"/>
    </source>
</evidence>
<dbReference type="PhylomeDB" id="A0A0G4EEK3"/>
<dbReference type="OMA" id="MMTSFET"/>
<comment type="similarity">
    <text evidence="1 2">Belongs to the phospholipid scramblase family.</text>
</comment>
<dbReference type="VEuPathDB" id="CryptoDB:Vbra_2039"/>
<evidence type="ECO:0000313" key="3">
    <source>
        <dbReference type="EMBL" id="CEL94424.1"/>
    </source>
</evidence>
<organism evidence="3 4">
    <name type="scientific">Vitrella brassicaformis (strain CCMP3155)</name>
    <dbReference type="NCBI Taxonomy" id="1169540"/>
    <lineage>
        <taxon>Eukaryota</taxon>
        <taxon>Sar</taxon>
        <taxon>Alveolata</taxon>
        <taxon>Colpodellida</taxon>
        <taxon>Vitrellaceae</taxon>
        <taxon>Vitrella</taxon>
    </lineage>
</organism>
<dbReference type="OrthoDB" id="444338at2759"/>
<protein>
    <recommendedName>
        <fullName evidence="2">Phospholipid scramblase</fullName>
    </recommendedName>
</protein>
<accession>A0A0G4EEK3</accession>
<dbReference type="GO" id="GO:0017128">
    <property type="term" value="F:phospholipid scramblase activity"/>
    <property type="evidence" value="ECO:0007669"/>
    <property type="project" value="InterPro"/>
</dbReference>
<dbReference type="GO" id="GO:0005886">
    <property type="term" value="C:plasma membrane"/>
    <property type="evidence" value="ECO:0007669"/>
    <property type="project" value="TreeGrafter"/>
</dbReference>
<reference evidence="3 4" key="1">
    <citation type="submission" date="2014-11" db="EMBL/GenBank/DDBJ databases">
        <authorList>
            <person name="Zhu J."/>
            <person name="Qi W."/>
            <person name="Song R."/>
        </authorList>
    </citation>
    <scope>NUCLEOTIDE SEQUENCE [LARGE SCALE GENOMIC DNA]</scope>
</reference>
<dbReference type="Proteomes" id="UP000041254">
    <property type="component" value="Unassembled WGS sequence"/>
</dbReference>
<dbReference type="InParanoid" id="A0A0G4EEK3"/>
<dbReference type="AlphaFoldDB" id="A0A0G4EEK3"/>
<dbReference type="PANTHER" id="PTHR23248:SF9">
    <property type="entry name" value="PHOSPHOLIPID SCRAMBLASE"/>
    <property type="match status" value="1"/>
</dbReference>
<evidence type="ECO:0000256" key="2">
    <source>
        <dbReference type="RuleBase" id="RU363116"/>
    </source>
</evidence>
<sequence length="284" mass="31804">MKGEKGAEPQQMVMQPQAYGQPQVMQPVAQMQMQPGMMVINTDPWAILSGMTGAEIKERVRMAEAILGWEQNNIYDIKDQNGNPAFIAKEDTDTCTRLIGMCCPVQDCRMFKLDISVPPMPGASPPPFLHLDRPWTCTCYCFNRPKVTVTDLTAGGEVIGTMRDPWHCCNYNMRMADPEGKDVLNVEASCCQCGFWCPLPCGPCKEVQFEITDVESKQKVGHFKRIVPCNLLKFLFTDVDNYQVEFGGITDPKWKSLLLAAAVFADFRYFSTNKNENSALGTIS</sequence>